<dbReference type="Gene3D" id="1.10.8.10">
    <property type="entry name" value="DNA helicase RuvA subunit, C-terminal domain"/>
    <property type="match status" value="1"/>
</dbReference>
<evidence type="ECO:0000256" key="2">
    <source>
        <dbReference type="ARBA" id="ARBA00022771"/>
    </source>
</evidence>
<dbReference type="GO" id="GO:0035973">
    <property type="term" value="P:aggrephagy"/>
    <property type="evidence" value="ECO:0007669"/>
    <property type="project" value="TreeGrafter"/>
</dbReference>
<evidence type="ECO:0000313" key="8">
    <source>
        <dbReference type="EMBL" id="MBW34933.1"/>
    </source>
</evidence>
<dbReference type="InterPro" id="IPR000433">
    <property type="entry name" value="Znf_ZZ"/>
</dbReference>
<dbReference type="SUPFAM" id="SSF57850">
    <property type="entry name" value="RING/U-box"/>
    <property type="match status" value="1"/>
</dbReference>
<evidence type="ECO:0000256" key="3">
    <source>
        <dbReference type="ARBA" id="ARBA00022833"/>
    </source>
</evidence>
<dbReference type="AlphaFoldDB" id="A0A2M4A2B6"/>
<dbReference type="PROSITE" id="PS01357">
    <property type="entry name" value="ZF_ZZ_1"/>
    <property type="match status" value="1"/>
</dbReference>
<dbReference type="FunFam" id="3.30.60.90:FF:000007">
    <property type="entry name" value="Next to BRCA1 gene 1 protein"/>
    <property type="match status" value="1"/>
</dbReference>
<evidence type="ECO:0000256" key="5">
    <source>
        <dbReference type="PROSITE-ProRule" id="PRU00228"/>
    </source>
</evidence>
<evidence type="ECO:0000256" key="1">
    <source>
        <dbReference type="ARBA" id="ARBA00022723"/>
    </source>
</evidence>
<feature type="region of interest" description="Disordered" evidence="6">
    <location>
        <begin position="468"/>
        <end position="529"/>
    </location>
</feature>
<sequence length="588" mass="64640">MNRHLSSIDMKVTVVHKTYREHYMLFRGQVPNSLSGLLVETKDRMIRSASPIVEQLNESFSGGCWMGRINWIDKHGDEILLVDNGDYQSYIHSIKRGGQGIMIIRVASTKPEPDETLKQIPIKYCFDSSVPAGPSVAPEILLARQMSQGSGMSLPDPSTLPLHKNVVCDVCDSEIRGHRYKCMTCQNYDLCMSCEGKYRHKEHMMLRLPTPDIRGYGAYSVFDKLRQFVTKMTPLVTGEETSPSSPTGAAGRAPKADHTTFNNNQDSSSKHGCRHPFANISIMVDGKKMMFKEFTEQHQKEAKKSHNKDPKPEQTNEDVKKPEPTKPSECEEKSTSFVNLIEALNSVAKQELSSKHDANNANGSANEKGGKHIDKSNASSEEDESTDELWTVLDGWHGSNTPEEGSVKLDSPGPSGTSAAKIKTEPSTPPKEPTDETAKPPNRSSPDVKSKMNQLTELVTAAVLEGTRLMSVPSPERPVPPPTIQDDLNDDDENAARVDGAERKASDTSSTTDAATKASSGSDKSDTTNKVYSELPHVNHAIHMLITMGFSNENGWLTRLVESLDGDIPKALDLLLLQPSATNNSPRS</sequence>
<dbReference type="InterPro" id="IPR033741">
    <property type="entry name" value="SQSTM_UBA"/>
</dbReference>
<feature type="domain" description="ZZ-type" evidence="7">
    <location>
        <begin position="163"/>
        <end position="213"/>
    </location>
</feature>
<dbReference type="CDD" id="cd02340">
    <property type="entry name" value="ZZ_NBR1_like"/>
    <property type="match status" value="1"/>
</dbReference>
<dbReference type="EMBL" id="GGFK01001612">
    <property type="protein sequence ID" value="MBW34933.1"/>
    <property type="molecule type" value="Transcribed_RNA"/>
</dbReference>
<keyword evidence="3" id="KW-0862">Zinc</keyword>
<dbReference type="GO" id="GO:0016235">
    <property type="term" value="C:aggresome"/>
    <property type="evidence" value="ECO:0007669"/>
    <property type="project" value="TreeGrafter"/>
</dbReference>
<feature type="compositionally biased region" description="Low complexity" evidence="6">
    <location>
        <begin position="507"/>
        <end position="522"/>
    </location>
</feature>
<reference evidence="8" key="1">
    <citation type="submission" date="2018-01" db="EMBL/GenBank/DDBJ databases">
        <title>An insight into the sialome of Amazonian anophelines.</title>
        <authorList>
            <person name="Ribeiro J.M."/>
            <person name="Scarpassa V."/>
            <person name="Calvo E."/>
        </authorList>
    </citation>
    <scope>NUCLEOTIDE SEQUENCE</scope>
    <source>
        <tissue evidence="8">Salivary glands</tissue>
    </source>
</reference>
<keyword evidence="1" id="KW-0479">Metal-binding</keyword>
<dbReference type="GO" id="GO:0008270">
    <property type="term" value="F:zinc ion binding"/>
    <property type="evidence" value="ECO:0007669"/>
    <property type="project" value="UniProtKB-KW"/>
</dbReference>
<dbReference type="InterPro" id="IPR043145">
    <property type="entry name" value="Znf_ZZ_sf"/>
</dbReference>
<keyword evidence="2 5" id="KW-0863">Zinc-finger</keyword>
<feature type="compositionally biased region" description="Polar residues" evidence="6">
    <location>
        <begin position="442"/>
        <end position="456"/>
    </location>
</feature>
<evidence type="ECO:0000259" key="7">
    <source>
        <dbReference type="PROSITE" id="PS50135"/>
    </source>
</evidence>
<dbReference type="SUPFAM" id="SSF46934">
    <property type="entry name" value="UBA-like"/>
    <property type="match status" value="1"/>
</dbReference>
<dbReference type="Gene3D" id="3.30.60.90">
    <property type="match status" value="1"/>
</dbReference>
<dbReference type="CDD" id="cd14320">
    <property type="entry name" value="UBA_SQSTM"/>
    <property type="match status" value="1"/>
</dbReference>
<dbReference type="GO" id="GO:0000423">
    <property type="term" value="P:mitophagy"/>
    <property type="evidence" value="ECO:0007669"/>
    <property type="project" value="TreeGrafter"/>
</dbReference>
<dbReference type="PANTHER" id="PTHR15090:SF0">
    <property type="entry name" value="SEQUESTOSOME-1"/>
    <property type="match status" value="1"/>
</dbReference>
<accession>A0A2M4A2B6</accession>
<evidence type="ECO:0000256" key="6">
    <source>
        <dbReference type="SAM" id="MobiDB-lite"/>
    </source>
</evidence>
<dbReference type="Pfam" id="PF00569">
    <property type="entry name" value="ZZ"/>
    <property type="match status" value="1"/>
</dbReference>
<protein>
    <recommendedName>
        <fullName evidence="7">ZZ-type domain-containing protein</fullName>
    </recommendedName>
</protein>
<proteinExistence type="predicted"/>
<dbReference type="GO" id="GO:0044753">
    <property type="term" value="C:amphisome"/>
    <property type="evidence" value="ECO:0007669"/>
    <property type="project" value="TreeGrafter"/>
</dbReference>
<dbReference type="PANTHER" id="PTHR15090">
    <property type="entry name" value="SEQUESTOSOME 1-RELATED"/>
    <property type="match status" value="1"/>
</dbReference>
<keyword evidence="4" id="KW-0539">Nucleus</keyword>
<feature type="region of interest" description="Disordered" evidence="6">
    <location>
        <begin position="236"/>
        <end position="274"/>
    </location>
</feature>
<name>A0A2M4A2B6_9DIPT</name>
<feature type="region of interest" description="Disordered" evidence="6">
    <location>
        <begin position="349"/>
        <end position="456"/>
    </location>
</feature>
<dbReference type="GO" id="GO:0070530">
    <property type="term" value="F:K63-linked polyubiquitin modification-dependent protein binding"/>
    <property type="evidence" value="ECO:0007669"/>
    <property type="project" value="TreeGrafter"/>
</dbReference>
<dbReference type="InterPro" id="IPR052260">
    <property type="entry name" value="Autophagy_Rcpt_SigReg"/>
</dbReference>
<evidence type="ECO:0000256" key="4">
    <source>
        <dbReference type="ARBA" id="ARBA00023242"/>
    </source>
</evidence>
<organism evidence="8">
    <name type="scientific">Anopheles triannulatus</name>
    <dbReference type="NCBI Taxonomy" id="58253"/>
    <lineage>
        <taxon>Eukaryota</taxon>
        <taxon>Metazoa</taxon>
        <taxon>Ecdysozoa</taxon>
        <taxon>Arthropoda</taxon>
        <taxon>Hexapoda</taxon>
        <taxon>Insecta</taxon>
        <taxon>Pterygota</taxon>
        <taxon>Neoptera</taxon>
        <taxon>Endopterygota</taxon>
        <taxon>Diptera</taxon>
        <taxon>Nematocera</taxon>
        <taxon>Culicoidea</taxon>
        <taxon>Culicidae</taxon>
        <taxon>Anophelinae</taxon>
        <taxon>Anopheles</taxon>
    </lineage>
</organism>
<dbReference type="GO" id="GO:0070013">
    <property type="term" value="C:intracellular organelle lumen"/>
    <property type="evidence" value="ECO:0007669"/>
    <property type="project" value="UniProtKB-ARBA"/>
</dbReference>
<dbReference type="GO" id="GO:0005080">
    <property type="term" value="F:protein kinase C binding"/>
    <property type="evidence" value="ECO:0007669"/>
    <property type="project" value="TreeGrafter"/>
</dbReference>
<dbReference type="SMART" id="SM00291">
    <property type="entry name" value="ZnF_ZZ"/>
    <property type="match status" value="1"/>
</dbReference>
<dbReference type="PROSITE" id="PS50135">
    <property type="entry name" value="ZF_ZZ_2"/>
    <property type="match status" value="1"/>
</dbReference>
<dbReference type="GO" id="GO:0007032">
    <property type="term" value="P:endosome organization"/>
    <property type="evidence" value="ECO:0007669"/>
    <property type="project" value="TreeGrafter"/>
</dbReference>
<feature type="compositionally biased region" description="Basic and acidic residues" evidence="6">
    <location>
        <begin position="494"/>
        <end position="506"/>
    </location>
</feature>
<dbReference type="InterPro" id="IPR009060">
    <property type="entry name" value="UBA-like_sf"/>
</dbReference>
<feature type="region of interest" description="Disordered" evidence="6">
    <location>
        <begin position="295"/>
        <end position="333"/>
    </location>
</feature>